<sequence length="71" mass="7829">MPVACPMTAAYTGCVWSYVNRENINLLLVPIVPVVVRTVCLIGRPAGKFDSYPEGAHRESTTFSWSLKVCL</sequence>
<reference evidence="1" key="1">
    <citation type="submission" date="2015-01" db="EMBL/GenBank/DDBJ databases">
        <authorList>
            <person name="Durling Mikael"/>
        </authorList>
    </citation>
    <scope>NUCLEOTIDE SEQUENCE</scope>
</reference>
<accession>A0A0B7JZY8</accession>
<protein>
    <submittedName>
        <fullName evidence="1">Uncharacterized protein</fullName>
    </submittedName>
</protein>
<evidence type="ECO:0000313" key="1">
    <source>
        <dbReference type="EMBL" id="CEO50678.1"/>
    </source>
</evidence>
<dbReference type="EMBL" id="CDPU01000019">
    <property type="protein sequence ID" value="CEO50678.1"/>
    <property type="molecule type" value="Genomic_DNA"/>
</dbReference>
<organism evidence="1">
    <name type="scientific">Bionectria ochroleuca</name>
    <name type="common">Gliocladium roseum</name>
    <dbReference type="NCBI Taxonomy" id="29856"/>
    <lineage>
        <taxon>Eukaryota</taxon>
        <taxon>Fungi</taxon>
        <taxon>Dikarya</taxon>
        <taxon>Ascomycota</taxon>
        <taxon>Pezizomycotina</taxon>
        <taxon>Sordariomycetes</taxon>
        <taxon>Hypocreomycetidae</taxon>
        <taxon>Hypocreales</taxon>
        <taxon>Bionectriaceae</taxon>
        <taxon>Clonostachys</taxon>
    </lineage>
</organism>
<proteinExistence type="predicted"/>
<feature type="non-terminal residue" evidence="1">
    <location>
        <position position="71"/>
    </location>
</feature>
<dbReference type="AlphaFoldDB" id="A0A0B7JZY8"/>
<name>A0A0B7JZY8_BIOOC</name>
<gene>
    <name evidence="1" type="ORF">BN869_000006736_1</name>
</gene>